<dbReference type="HAMAP" id="MF_00074">
    <property type="entry name" value="16SrRNA_methyltr_G"/>
    <property type="match status" value="1"/>
</dbReference>
<keyword evidence="1 6" id="KW-0963">Cytoplasm</keyword>
<dbReference type="InterPro" id="IPR003682">
    <property type="entry name" value="rRNA_ssu_MeTfrase_G"/>
</dbReference>
<comment type="function">
    <text evidence="6">Specifically methylates the N7 position of a guanine in 16S rRNA.</text>
</comment>
<dbReference type="Gene3D" id="3.40.50.150">
    <property type="entry name" value="Vaccinia Virus protein VP39"/>
    <property type="match status" value="1"/>
</dbReference>
<accession>A0A9D1D878</accession>
<comment type="subcellular location">
    <subcellularLocation>
        <location evidence="6">Cytoplasm</location>
    </subcellularLocation>
</comment>
<dbReference type="EMBL" id="DVGD01000126">
    <property type="protein sequence ID" value="HIR09579.1"/>
    <property type="molecule type" value="Genomic_DNA"/>
</dbReference>
<evidence type="ECO:0000256" key="5">
    <source>
        <dbReference type="ARBA" id="ARBA00022691"/>
    </source>
</evidence>
<dbReference type="PANTHER" id="PTHR31760:SF0">
    <property type="entry name" value="S-ADENOSYL-L-METHIONINE-DEPENDENT METHYLTRANSFERASES SUPERFAMILY PROTEIN"/>
    <property type="match status" value="1"/>
</dbReference>
<comment type="caution">
    <text evidence="7">The sequence shown here is derived from an EMBL/GenBank/DDBJ whole genome shotgun (WGS) entry which is preliminary data.</text>
</comment>
<dbReference type="SUPFAM" id="SSF53335">
    <property type="entry name" value="S-adenosyl-L-methionine-dependent methyltransferases"/>
    <property type="match status" value="1"/>
</dbReference>
<feature type="binding site" evidence="6">
    <location>
        <begin position="125"/>
        <end position="126"/>
    </location>
    <ligand>
        <name>S-adenosyl-L-methionine</name>
        <dbReference type="ChEBI" id="CHEBI:59789"/>
    </ligand>
</feature>
<feature type="binding site" evidence="6">
    <location>
        <position position="80"/>
    </location>
    <ligand>
        <name>S-adenosyl-L-methionine</name>
        <dbReference type="ChEBI" id="CHEBI:59789"/>
    </ligand>
</feature>
<dbReference type="EC" id="2.1.1.-" evidence="6"/>
<dbReference type="AlphaFoldDB" id="A0A9D1D878"/>
<dbReference type="PIRSF" id="PIRSF003078">
    <property type="entry name" value="GidB"/>
    <property type="match status" value="1"/>
</dbReference>
<evidence type="ECO:0000256" key="4">
    <source>
        <dbReference type="ARBA" id="ARBA00022679"/>
    </source>
</evidence>
<gene>
    <name evidence="6 7" type="primary">rsmG</name>
    <name evidence="7" type="ORF">IAA70_04155</name>
</gene>
<dbReference type="GO" id="GO:0005829">
    <property type="term" value="C:cytosol"/>
    <property type="evidence" value="ECO:0007669"/>
    <property type="project" value="TreeGrafter"/>
</dbReference>
<keyword evidence="2 6" id="KW-0698">rRNA processing</keyword>
<evidence type="ECO:0000256" key="3">
    <source>
        <dbReference type="ARBA" id="ARBA00022603"/>
    </source>
</evidence>
<reference evidence="7" key="1">
    <citation type="submission" date="2020-10" db="EMBL/GenBank/DDBJ databases">
        <authorList>
            <person name="Gilroy R."/>
        </authorList>
    </citation>
    <scope>NUCLEOTIDE SEQUENCE</scope>
    <source>
        <strain evidence="7">ChiHjej9B8-7071</strain>
    </source>
</reference>
<evidence type="ECO:0000256" key="2">
    <source>
        <dbReference type="ARBA" id="ARBA00022552"/>
    </source>
</evidence>
<protein>
    <recommendedName>
        <fullName evidence="6">Ribosomal RNA small subunit methyltransferase G</fullName>
        <ecNumber evidence="6">2.1.1.-</ecNumber>
    </recommendedName>
    <alternativeName>
        <fullName evidence="6">16S rRNA 7-methylguanosine methyltransferase</fullName>
        <shortName evidence="6">16S rRNA m7G methyltransferase</shortName>
    </alternativeName>
</protein>
<dbReference type="PANTHER" id="PTHR31760">
    <property type="entry name" value="S-ADENOSYL-L-METHIONINE-DEPENDENT METHYLTRANSFERASES SUPERFAMILY PROTEIN"/>
    <property type="match status" value="1"/>
</dbReference>
<sequence length="230" mass="25118">MKHTLMAELPTLGLSLGEDQIDRLCRFGELLLRQNQVMNLTAITEPTAVARLHFLDSLSLLRDEPLAGKTLIDIGCGAGFPGVPLAIAEPSLQVTLLDSLQKRVNWLKTILPELGVDATCVAARAEEYVAEHREAYDVATSRAVARLNILSELCLPYVKVGGKFLALKGAMAQAEADEAKTAIEALGGRLSEIREYPVGEATHRIVVVEKVRPTPKAYPRKFAKIKQQPL</sequence>
<feature type="binding site" evidence="6">
    <location>
        <position position="142"/>
    </location>
    <ligand>
        <name>S-adenosyl-L-methionine</name>
        <dbReference type="ChEBI" id="CHEBI:59789"/>
    </ligand>
</feature>
<evidence type="ECO:0000256" key="6">
    <source>
        <dbReference type="HAMAP-Rule" id="MF_00074"/>
    </source>
</evidence>
<dbReference type="Pfam" id="PF02527">
    <property type="entry name" value="GidB"/>
    <property type="match status" value="1"/>
</dbReference>
<organism evidence="7 8">
    <name type="scientific">Candidatus Avoscillospira stercoripullorum</name>
    <dbReference type="NCBI Taxonomy" id="2840709"/>
    <lineage>
        <taxon>Bacteria</taxon>
        <taxon>Bacillati</taxon>
        <taxon>Bacillota</taxon>
        <taxon>Clostridia</taxon>
        <taxon>Eubacteriales</taxon>
        <taxon>Oscillospiraceae</taxon>
        <taxon>Oscillospiraceae incertae sedis</taxon>
        <taxon>Candidatus Avoscillospira</taxon>
    </lineage>
</organism>
<evidence type="ECO:0000256" key="1">
    <source>
        <dbReference type="ARBA" id="ARBA00022490"/>
    </source>
</evidence>
<dbReference type="InterPro" id="IPR029063">
    <property type="entry name" value="SAM-dependent_MTases_sf"/>
</dbReference>
<keyword evidence="3 6" id="KW-0489">Methyltransferase</keyword>
<reference evidence="7" key="2">
    <citation type="journal article" date="2021" name="PeerJ">
        <title>Extensive microbial diversity within the chicken gut microbiome revealed by metagenomics and culture.</title>
        <authorList>
            <person name="Gilroy R."/>
            <person name="Ravi A."/>
            <person name="Getino M."/>
            <person name="Pursley I."/>
            <person name="Horton D.L."/>
            <person name="Alikhan N.F."/>
            <person name="Baker D."/>
            <person name="Gharbi K."/>
            <person name="Hall N."/>
            <person name="Watson M."/>
            <person name="Adriaenssens E.M."/>
            <person name="Foster-Nyarko E."/>
            <person name="Jarju S."/>
            <person name="Secka A."/>
            <person name="Antonio M."/>
            <person name="Oren A."/>
            <person name="Chaudhuri R.R."/>
            <person name="La Ragione R."/>
            <person name="Hildebrand F."/>
            <person name="Pallen M.J."/>
        </authorList>
    </citation>
    <scope>NUCLEOTIDE SEQUENCE</scope>
    <source>
        <strain evidence="7">ChiHjej9B8-7071</strain>
    </source>
</reference>
<feature type="binding site" evidence="6">
    <location>
        <position position="75"/>
    </location>
    <ligand>
        <name>S-adenosyl-L-methionine</name>
        <dbReference type="ChEBI" id="CHEBI:59789"/>
    </ligand>
</feature>
<evidence type="ECO:0000313" key="7">
    <source>
        <dbReference type="EMBL" id="HIR09579.1"/>
    </source>
</evidence>
<evidence type="ECO:0000313" key="8">
    <source>
        <dbReference type="Proteomes" id="UP000824258"/>
    </source>
</evidence>
<keyword evidence="4 6" id="KW-0808">Transferase</keyword>
<comment type="caution">
    <text evidence="6">Lacks conserved residue(s) required for the propagation of feature annotation.</text>
</comment>
<keyword evidence="5 6" id="KW-0949">S-adenosyl-L-methionine</keyword>
<dbReference type="Proteomes" id="UP000824258">
    <property type="component" value="Unassembled WGS sequence"/>
</dbReference>
<dbReference type="GO" id="GO:0070043">
    <property type="term" value="F:rRNA (guanine-N7-)-methyltransferase activity"/>
    <property type="evidence" value="ECO:0007669"/>
    <property type="project" value="UniProtKB-UniRule"/>
</dbReference>
<comment type="similarity">
    <text evidence="6">Belongs to the methyltransferase superfamily. RNA methyltransferase RsmG family.</text>
</comment>
<name>A0A9D1D878_9FIRM</name>
<dbReference type="FunFam" id="3.40.50.150:FF:000041">
    <property type="entry name" value="Ribosomal RNA small subunit methyltransferase G"/>
    <property type="match status" value="1"/>
</dbReference>
<dbReference type="NCBIfam" id="TIGR00138">
    <property type="entry name" value="rsmG_gidB"/>
    <property type="match status" value="1"/>
</dbReference>
<proteinExistence type="inferred from homology"/>